<dbReference type="Pfam" id="PF13424">
    <property type="entry name" value="TPR_12"/>
    <property type="match status" value="2"/>
</dbReference>
<dbReference type="InterPro" id="IPR027417">
    <property type="entry name" value="P-loop_NTPase"/>
</dbReference>
<comment type="caution">
    <text evidence="2">The sequence shown here is derived from an EMBL/GenBank/DDBJ whole genome shotgun (WGS) entry which is preliminary data.</text>
</comment>
<dbReference type="Gene3D" id="1.25.40.10">
    <property type="entry name" value="Tetratricopeptide repeat domain"/>
    <property type="match status" value="2"/>
</dbReference>
<keyword evidence="3" id="KW-1185">Reference proteome</keyword>
<dbReference type="InterPro" id="IPR011990">
    <property type="entry name" value="TPR-like_helical_dom_sf"/>
</dbReference>
<evidence type="ECO:0000256" key="1">
    <source>
        <dbReference type="SAM" id="MobiDB-lite"/>
    </source>
</evidence>
<dbReference type="InterPro" id="IPR053137">
    <property type="entry name" value="NLR-like"/>
</dbReference>
<proteinExistence type="predicted"/>
<gene>
    <name evidence="2" type="ORF">N7493_010469</name>
</gene>
<feature type="non-terminal residue" evidence="2">
    <location>
        <position position="1"/>
    </location>
</feature>
<dbReference type="SUPFAM" id="SSF48452">
    <property type="entry name" value="TPR-like"/>
    <property type="match status" value="2"/>
</dbReference>
<dbReference type="PANTHER" id="PTHR46082">
    <property type="entry name" value="ATP/GTP-BINDING PROTEIN-RELATED"/>
    <property type="match status" value="1"/>
</dbReference>
<protein>
    <recommendedName>
        <fullName evidence="4">NB-ARC domain-containing protein</fullName>
    </recommendedName>
</protein>
<reference evidence="2" key="2">
    <citation type="submission" date="2023-01" db="EMBL/GenBank/DDBJ databases">
        <authorList>
            <person name="Petersen C."/>
        </authorList>
    </citation>
    <scope>NUCLEOTIDE SEQUENCE</scope>
    <source>
        <strain evidence="2">IBT 17514</strain>
    </source>
</reference>
<name>A0AAD6HD53_9EURO</name>
<reference evidence="2" key="1">
    <citation type="journal article" date="2023" name="IMA Fungus">
        <title>Comparative genomic study of the Penicillium genus elucidates a diverse pangenome and 15 lateral gene transfer events.</title>
        <authorList>
            <person name="Petersen C."/>
            <person name="Sorensen T."/>
            <person name="Nielsen M.R."/>
            <person name="Sondergaard T.E."/>
            <person name="Sorensen J.L."/>
            <person name="Fitzpatrick D.A."/>
            <person name="Frisvad J.C."/>
            <person name="Nielsen K.L."/>
        </authorList>
    </citation>
    <scope>NUCLEOTIDE SEQUENCE</scope>
    <source>
        <strain evidence="2">IBT 17514</strain>
    </source>
</reference>
<feature type="region of interest" description="Disordered" evidence="1">
    <location>
        <begin position="302"/>
        <end position="325"/>
    </location>
</feature>
<dbReference type="Pfam" id="PF13374">
    <property type="entry name" value="TPR_10"/>
    <property type="match status" value="2"/>
</dbReference>
<sequence>QKESPPNPTSNVPFPRDPDFVPCGTLLDEIHAKTSTCPGSWVALVGLGGVGKSQLAIEYCYRVQDQSPETWVFWMHAGNAARLEEGFQDAADRLKIPNRHDPGANVFKMVYDWLRDNSDWLVILDNLDDASFLHEPLRMDQEGRSVDRRSLSSFLPRGSNGTLIMTTRSKDATLRLVDSKNIIEVHPMDISDAVELVNNKMNPPVIEMDAQSLAEALGFIPLAIYKQQFERNEGRKSKLLGYEAGHSQRDRDANNSILITWRISFEQVRKINSSAADLLSLMSFFDPHGISEDLLQTPIKVASKSKDGGHKRETSSSSDSDSSKEAEALGIEVLDLQKRAFGEENSSTIKSMGSLAFTYLTSGRLQEAEVLGTQVLDLYKKILGEENPGTLLTMNRLRSTYKGQGRLKEAETLGIQALDLCKKAMGEEQPHTIRSMRELASIYLDQDRLQEAEVLYIQVLDLSRKILGEDHPKTINNMQSFAITYQKQGRLEDAERLEIQVLDHDIEVFGYENQDTLFSMENLALTWKELGRVQEGRVLLQDCVAKWTRFFGPENPHTVVASERLLSWENEERSVDEN</sequence>
<dbReference type="Proteomes" id="UP001215712">
    <property type="component" value="Unassembled WGS sequence"/>
</dbReference>
<accession>A0AAD6HD53</accession>
<dbReference type="Gene3D" id="3.40.50.300">
    <property type="entry name" value="P-loop containing nucleotide triphosphate hydrolases"/>
    <property type="match status" value="1"/>
</dbReference>
<feature type="compositionally biased region" description="Basic and acidic residues" evidence="1">
    <location>
        <begin position="304"/>
        <end position="314"/>
    </location>
</feature>
<dbReference type="AlphaFoldDB" id="A0AAD6HD53"/>
<evidence type="ECO:0000313" key="3">
    <source>
        <dbReference type="Proteomes" id="UP001215712"/>
    </source>
</evidence>
<evidence type="ECO:0008006" key="4">
    <source>
        <dbReference type="Google" id="ProtNLM"/>
    </source>
</evidence>
<dbReference type="PANTHER" id="PTHR46082:SF6">
    <property type="entry name" value="AAA+ ATPASE DOMAIN-CONTAINING PROTEIN-RELATED"/>
    <property type="match status" value="1"/>
</dbReference>
<evidence type="ECO:0000313" key="2">
    <source>
        <dbReference type="EMBL" id="KAJ5709135.1"/>
    </source>
</evidence>
<organism evidence="2 3">
    <name type="scientific">Penicillium malachiteum</name>
    <dbReference type="NCBI Taxonomy" id="1324776"/>
    <lineage>
        <taxon>Eukaryota</taxon>
        <taxon>Fungi</taxon>
        <taxon>Dikarya</taxon>
        <taxon>Ascomycota</taxon>
        <taxon>Pezizomycotina</taxon>
        <taxon>Eurotiomycetes</taxon>
        <taxon>Eurotiomycetidae</taxon>
        <taxon>Eurotiales</taxon>
        <taxon>Aspergillaceae</taxon>
        <taxon>Penicillium</taxon>
    </lineage>
</organism>
<dbReference type="SUPFAM" id="SSF52540">
    <property type="entry name" value="P-loop containing nucleoside triphosphate hydrolases"/>
    <property type="match status" value="1"/>
</dbReference>
<dbReference type="EMBL" id="JAQJAN010000019">
    <property type="protein sequence ID" value="KAJ5709135.1"/>
    <property type="molecule type" value="Genomic_DNA"/>
</dbReference>